<feature type="transmembrane region" description="Helical" evidence="1">
    <location>
        <begin position="7"/>
        <end position="28"/>
    </location>
</feature>
<evidence type="ECO:0000313" key="3">
    <source>
        <dbReference type="Proteomes" id="UP001474120"/>
    </source>
</evidence>
<dbReference type="RefSeq" id="WP_342159566.1">
    <property type="nucleotide sequence ID" value="NZ_JBCDNA010000001.1"/>
</dbReference>
<evidence type="ECO:0000256" key="1">
    <source>
        <dbReference type="SAM" id="Phobius"/>
    </source>
</evidence>
<name>A0ABU9L1Z6_9FLAO</name>
<dbReference type="Proteomes" id="UP001474120">
    <property type="component" value="Unassembled WGS sequence"/>
</dbReference>
<gene>
    <name evidence="2" type="ORF">AABB81_07230</name>
</gene>
<feature type="transmembrane region" description="Helical" evidence="1">
    <location>
        <begin position="40"/>
        <end position="57"/>
    </location>
</feature>
<keyword evidence="1" id="KW-0472">Membrane</keyword>
<organism evidence="2 3">
    <name type="scientific">Lutimonas vermicola</name>
    <dbReference type="NCBI Taxonomy" id="414288"/>
    <lineage>
        <taxon>Bacteria</taxon>
        <taxon>Pseudomonadati</taxon>
        <taxon>Bacteroidota</taxon>
        <taxon>Flavobacteriia</taxon>
        <taxon>Flavobacteriales</taxon>
        <taxon>Flavobacteriaceae</taxon>
        <taxon>Lutimonas</taxon>
    </lineage>
</organism>
<keyword evidence="1" id="KW-1133">Transmembrane helix</keyword>
<keyword evidence="1" id="KW-0812">Transmembrane</keyword>
<protein>
    <submittedName>
        <fullName evidence="2">Uncharacterized protein</fullName>
    </submittedName>
</protein>
<dbReference type="EMBL" id="JBCDNA010000001">
    <property type="protein sequence ID" value="MEL4455684.1"/>
    <property type="molecule type" value="Genomic_DNA"/>
</dbReference>
<accession>A0ABU9L1Z6</accession>
<reference evidence="2 3" key="1">
    <citation type="submission" date="2024-04" db="EMBL/GenBank/DDBJ databases">
        <title>whole genome sequencing of Lutimonas vermicola strain IMCC1616.</title>
        <authorList>
            <person name="Bae S.S."/>
        </authorList>
    </citation>
    <scope>NUCLEOTIDE SEQUENCE [LARGE SCALE GENOMIC DNA]</scope>
    <source>
        <strain evidence="2 3">IMCC1616</strain>
    </source>
</reference>
<evidence type="ECO:0000313" key="2">
    <source>
        <dbReference type="EMBL" id="MEL4455684.1"/>
    </source>
</evidence>
<comment type="caution">
    <text evidence="2">The sequence shown here is derived from an EMBL/GenBank/DDBJ whole genome shotgun (WGS) entry which is preliminary data.</text>
</comment>
<sequence length="63" mass="7020">MDYKKTIINLLTCLILSPIIVYLILGAARLAGSTYEMTNGETFIIWLLMAIVINLSITEKQSS</sequence>
<keyword evidence="3" id="KW-1185">Reference proteome</keyword>
<proteinExistence type="predicted"/>